<dbReference type="AlphaFoldDB" id="A0A3N0GJ12"/>
<feature type="compositionally biased region" description="Polar residues" evidence="1">
    <location>
        <begin position="1"/>
        <end position="15"/>
    </location>
</feature>
<name>A0A3N0GJ12_9ACTN</name>
<reference evidence="2 3" key="1">
    <citation type="submission" date="2018-11" db="EMBL/GenBank/DDBJ databases">
        <authorList>
            <person name="Li F."/>
        </authorList>
    </citation>
    <scope>NUCLEOTIDE SEQUENCE [LARGE SCALE GENOMIC DNA]</scope>
    <source>
        <strain evidence="2 3">Gsoil 818</strain>
    </source>
</reference>
<accession>A0A3N0GJ12</accession>
<dbReference type="EMBL" id="RJSF01000044">
    <property type="protein sequence ID" value="RNM12419.1"/>
    <property type="molecule type" value="Genomic_DNA"/>
</dbReference>
<gene>
    <name evidence="2" type="ORF">EFL26_17370</name>
</gene>
<evidence type="ECO:0000256" key="1">
    <source>
        <dbReference type="SAM" id="MobiDB-lite"/>
    </source>
</evidence>
<protein>
    <submittedName>
        <fullName evidence="2">Uncharacterized protein</fullName>
    </submittedName>
</protein>
<comment type="caution">
    <text evidence="2">The sequence shown here is derived from an EMBL/GenBank/DDBJ whole genome shotgun (WGS) entry which is preliminary data.</text>
</comment>
<organism evidence="2 3">
    <name type="scientific">Nocardioides pocheonensis</name>
    <dbReference type="NCBI Taxonomy" id="661485"/>
    <lineage>
        <taxon>Bacteria</taxon>
        <taxon>Bacillati</taxon>
        <taxon>Actinomycetota</taxon>
        <taxon>Actinomycetes</taxon>
        <taxon>Propionibacteriales</taxon>
        <taxon>Nocardioidaceae</taxon>
        <taxon>Nocardioides</taxon>
    </lineage>
</organism>
<dbReference type="Proteomes" id="UP000279994">
    <property type="component" value="Unassembled WGS sequence"/>
</dbReference>
<evidence type="ECO:0000313" key="3">
    <source>
        <dbReference type="Proteomes" id="UP000279994"/>
    </source>
</evidence>
<sequence length="102" mass="11174">MTPVSASTETTQDASGTPLPADLVPVITRHLEEVGEYRLVVDPRQAQQLVDLRWAALGAARALGRKVHVVTSRAVETREAPIAVVVRFDEHSRPAIPEQRQS</sequence>
<dbReference type="RefSeq" id="WP_123224181.1">
    <property type="nucleotide sequence ID" value="NZ_RJSF01000044.1"/>
</dbReference>
<keyword evidence="3" id="KW-1185">Reference proteome</keyword>
<evidence type="ECO:0000313" key="2">
    <source>
        <dbReference type="EMBL" id="RNM12419.1"/>
    </source>
</evidence>
<feature type="region of interest" description="Disordered" evidence="1">
    <location>
        <begin position="1"/>
        <end position="21"/>
    </location>
</feature>
<proteinExistence type="predicted"/>